<gene>
    <name evidence="3" type="ORF">QCA50_017664</name>
</gene>
<dbReference type="SUPFAM" id="SSF53756">
    <property type="entry name" value="UDP-Glycosyltransferase/glycogen phosphorylase"/>
    <property type="match status" value="1"/>
</dbReference>
<dbReference type="EMBL" id="JASBNA010000061">
    <property type="protein sequence ID" value="KAK7679277.1"/>
    <property type="molecule type" value="Genomic_DNA"/>
</dbReference>
<dbReference type="Pfam" id="PF00343">
    <property type="entry name" value="Phosphorylase"/>
    <property type="match status" value="1"/>
</dbReference>
<accession>A0AAW0FIV7</accession>
<dbReference type="GO" id="GO:0005980">
    <property type="term" value="P:glycogen catabolic process"/>
    <property type="evidence" value="ECO:0007669"/>
    <property type="project" value="TreeGrafter"/>
</dbReference>
<evidence type="ECO:0000313" key="4">
    <source>
        <dbReference type="Proteomes" id="UP001385951"/>
    </source>
</evidence>
<comment type="similarity">
    <text evidence="1 2">Belongs to the glycogen phosphorylase family.</text>
</comment>
<organism evidence="3 4">
    <name type="scientific">Cerrena zonata</name>
    <dbReference type="NCBI Taxonomy" id="2478898"/>
    <lineage>
        <taxon>Eukaryota</taxon>
        <taxon>Fungi</taxon>
        <taxon>Dikarya</taxon>
        <taxon>Basidiomycota</taxon>
        <taxon>Agaricomycotina</taxon>
        <taxon>Agaricomycetes</taxon>
        <taxon>Polyporales</taxon>
        <taxon>Cerrenaceae</taxon>
        <taxon>Cerrena</taxon>
    </lineage>
</organism>
<name>A0AAW0FIV7_9APHY</name>
<dbReference type="EC" id="2.4.1.1" evidence="2"/>
<keyword evidence="2" id="KW-0328">Glycosyltransferase</keyword>
<keyword evidence="2" id="KW-0808">Transferase</keyword>
<evidence type="ECO:0000256" key="2">
    <source>
        <dbReference type="RuleBase" id="RU000587"/>
    </source>
</evidence>
<evidence type="ECO:0000313" key="3">
    <source>
        <dbReference type="EMBL" id="KAK7679277.1"/>
    </source>
</evidence>
<dbReference type="PANTHER" id="PTHR11468">
    <property type="entry name" value="GLYCOGEN PHOSPHORYLASE"/>
    <property type="match status" value="1"/>
</dbReference>
<proteinExistence type="inferred from homology"/>
<protein>
    <recommendedName>
        <fullName evidence="2">Alpha-1,4 glucan phosphorylase</fullName>
        <ecNumber evidence="2">2.4.1.1</ecNumber>
    </recommendedName>
</protein>
<dbReference type="InterPro" id="IPR000811">
    <property type="entry name" value="Glyco_trans_35"/>
</dbReference>
<keyword evidence="2" id="KW-0663">Pyridoxal phosphate</keyword>
<dbReference type="PANTHER" id="PTHR11468:SF3">
    <property type="entry name" value="GLYCOGEN PHOSPHORYLASE, LIVER FORM"/>
    <property type="match status" value="1"/>
</dbReference>
<dbReference type="GO" id="GO:0005737">
    <property type="term" value="C:cytoplasm"/>
    <property type="evidence" value="ECO:0007669"/>
    <property type="project" value="TreeGrafter"/>
</dbReference>
<dbReference type="AlphaFoldDB" id="A0AAW0FIV7"/>
<evidence type="ECO:0000256" key="1">
    <source>
        <dbReference type="ARBA" id="ARBA00006047"/>
    </source>
</evidence>
<dbReference type="GO" id="GO:0030170">
    <property type="term" value="F:pyridoxal phosphate binding"/>
    <property type="evidence" value="ECO:0007669"/>
    <property type="project" value="TreeGrafter"/>
</dbReference>
<keyword evidence="4" id="KW-1185">Reference proteome</keyword>
<comment type="cofactor">
    <cofactor evidence="2">
        <name>pyridoxal 5'-phosphate</name>
        <dbReference type="ChEBI" id="CHEBI:597326"/>
    </cofactor>
</comment>
<dbReference type="GO" id="GO:0008184">
    <property type="term" value="F:glycogen phosphorylase activity"/>
    <property type="evidence" value="ECO:0007669"/>
    <property type="project" value="InterPro"/>
</dbReference>
<comment type="caution">
    <text evidence="3">The sequence shown here is derived from an EMBL/GenBank/DDBJ whole genome shotgun (WGS) entry which is preliminary data.</text>
</comment>
<sequence>MKFALNGGLIIGTVDGANVEITREIGEDNIFLFGNLAESVEEIRHKHYYEGVSIPQTLAKVFGAIEFGQFGNPDDYRPLIESIRNHGDYYLVSDDFDLFLEAHQKLEQVYGHHGGDASDKDHLHRWVKKSVLSVANMGFFSSDRCIDDYAENIWEVEPLNQ</sequence>
<dbReference type="Gene3D" id="3.40.50.2000">
    <property type="entry name" value="Glycogen Phosphorylase B"/>
    <property type="match status" value="1"/>
</dbReference>
<dbReference type="Proteomes" id="UP001385951">
    <property type="component" value="Unassembled WGS sequence"/>
</dbReference>
<comment type="catalytic activity">
    <reaction evidence="2">
        <text>[(1-&gt;4)-alpha-D-glucosyl](n) + phosphate = [(1-&gt;4)-alpha-D-glucosyl](n-1) + alpha-D-glucose 1-phosphate</text>
        <dbReference type="Rhea" id="RHEA:41732"/>
        <dbReference type="Rhea" id="RHEA-COMP:9584"/>
        <dbReference type="Rhea" id="RHEA-COMP:9586"/>
        <dbReference type="ChEBI" id="CHEBI:15444"/>
        <dbReference type="ChEBI" id="CHEBI:43474"/>
        <dbReference type="ChEBI" id="CHEBI:58601"/>
        <dbReference type="EC" id="2.4.1.1"/>
    </reaction>
</comment>
<reference evidence="3 4" key="1">
    <citation type="submission" date="2022-09" db="EMBL/GenBank/DDBJ databases">
        <authorList>
            <person name="Palmer J.M."/>
        </authorList>
    </citation>
    <scope>NUCLEOTIDE SEQUENCE [LARGE SCALE GENOMIC DNA]</scope>
    <source>
        <strain evidence="3 4">DSM 7382</strain>
    </source>
</reference>
<keyword evidence="2" id="KW-0119">Carbohydrate metabolism</keyword>
<comment type="function">
    <text evidence="2">Allosteric enzyme that catalyzes the rate-limiting step in glycogen catabolism, the phosphorolytic cleavage of glycogen to produce glucose-1-phosphate, and plays a central role in maintaining cellular and organismal glucose homeostasis.</text>
</comment>